<feature type="transmembrane region" description="Helical" evidence="1">
    <location>
        <begin position="12"/>
        <end position="29"/>
    </location>
</feature>
<organism evidence="2 4">
    <name type="scientific">Sulfuracidifex tepidarius</name>
    <dbReference type="NCBI Taxonomy" id="1294262"/>
    <lineage>
        <taxon>Archaea</taxon>
        <taxon>Thermoproteota</taxon>
        <taxon>Thermoprotei</taxon>
        <taxon>Sulfolobales</taxon>
        <taxon>Sulfolobaceae</taxon>
        <taxon>Sulfuracidifex</taxon>
    </lineage>
</organism>
<keyword evidence="4" id="KW-1185">Reference proteome</keyword>
<evidence type="ECO:0000313" key="3">
    <source>
        <dbReference type="EMBL" id="BBG27565.1"/>
    </source>
</evidence>
<evidence type="ECO:0008006" key="6">
    <source>
        <dbReference type="Google" id="ProtNLM"/>
    </source>
</evidence>
<dbReference type="EMBL" id="AP018930">
    <property type="protein sequence ID" value="BBG27565.1"/>
    <property type="molecule type" value="Genomic_DNA"/>
</dbReference>
<dbReference type="STRING" id="1294262.GCA_001316085_02883"/>
<feature type="transmembrane region" description="Helical" evidence="1">
    <location>
        <begin position="66"/>
        <end position="85"/>
    </location>
</feature>
<dbReference type="Pfam" id="PF07185">
    <property type="entry name" value="DUF1404"/>
    <property type="match status" value="1"/>
</dbReference>
<feature type="transmembrane region" description="Helical" evidence="1">
    <location>
        <begin position="160"/>
        <end position="178"/>
    </location>
</feature>
<protein>
    <recommendedName>
        <fullName evidence="6">DUF1404 domain-containing protein</fullName>
    </recommendedName>
</protein>
<dbReference type="KEGG" id="step:IC006_2113"/>
<evidence type="ECO:0000313" key="4">
    <source>
        <dbReference type="Proteomes" id="UP000322983"/>
    </source>
</evidence>
<keyword evidence="1" id="KW-0812">Transmembrane</keyword>
<dbReference type="Proteomes" id="UP000322983">
    <property type="component" value="Chromosome"/>
</dbReference>
<feature type="transmembrane region" description="Helical" evidence="1">
    <location>
        <begin position="122"/>
        <end position="140"/>
    </location>
</feature>
<dbReference type="Proteomes" id="UP000325030">
    <property type="component" value="Chromosome"/>
</dbReference>
<feature type="transmembrane region" description="Helical" evidence="1">
    <location>
        <begin position="91"/>
        <end position="110"/>
    </location>
</feature>
<dbReference type="OrthoDB" id="43884at2157"/>
<accession>A0A510E4V2</accession>
<dbReference type="RefSeq" id="WP_054846764.1">
    <property type="nucleotide sequence ID" value="NZ_AP018929.1"/>
</dbReference>
<accession>A0A510DX65</accession>
<dbReference type="GeneID" id="41718448"/>
<evidence type="ECO:0000313" key="5">
    <source>
        <dbReference type="Proteomes" id="UP000325030"/>
    </source>
</evidence>
<keyword evidence="1" id="KW-0472">Membrane</keyword>
<feature type="transmembrane region" description="Helical" evidence="1">
    <location>
        <begin position="41"/>
        <end position="59"/>
    </location>
</feature>
<dbReference type="InterPro" id="IPR009844">
    <property type="entry name" value="DUF1404"/>
</dbReference>
<name>A0A510DX65_9CREN</name>
<keyword evidence="1" id="KW-1133">Transmembrane helix</keyword>
<reference evidence="2 4" key="2">
    <citation type="journal article" date="2020" name="Int. J. Syst. Evol. Microbiol.">
        <title>Sulfuracidifex tepidarius gen. nov., sp. nov. and transfer of Sulfolobus metallicus Huber and Stetter 1992 to the genus Sulfuracidifex as Sulfuracidifex metallicus comb. nov.</title>
        <authorList>
            <person name="Itoh T."/>
            <person name="Miura T."/>
            <person name="Sakai H.D."/>
            <person name="Kato S."/>
            <person name="Ohkuma M."/>
            <person name="Takashina T."/>
        </authorList>
    </citation>
    <scope>NUCLEOTIDE SEQUENCE [LARGE SCALE GENOMIC DNA]</scope>
    <source>
        <strain evidence="2 4">IC-006</strain>
        <strain evidence="3">IC-007</strain>
    </source>
</reference>
<reference evidence="5" key="1">
    <citation type="submission" date="2018-09" db="EMBL/GenBank/DDBJ databases">
        <title>Complete Genome Sequencing of Sulfolobus sp. JCM 16834.</title>
        <authorList>
            <person name="Kato S."/>
            <person name="Itoh T."/>
            <person name="Ohkuma M."/>
        </authorList>
    </citation>
    <scope>NUCLEOTIDE SEQUENCE [LARGE SCALE GENOMIC DNA]</scope>
    <source>
        <strain evidence="5">IC-007</strain>
    </source>
</reference>
<dbReference type="EMBL" id="AP018929">
    <property type="protein sequence ID" value="BBG24779.1"/>
    <property type="molecule type" value="Genomic_DNA"/>
</dbReference>
<sequence>MLEYNGRKFSVKNLALPSAFVIAFVNPFVERLQFYNPVAYMLDHYALYAAGAIIGYLFFKGSPISFLIGIIPAVFWHIPLFFALGASFIQYRVLCELTLFLGGILAGSYINSMSLGIKVTSLGLYMLGDSLLSIFFILGYPQYSNVDYSYLSWGPSSLPIVGITMFVVMNIVLIYTIIKIMQNAMIF</sequence>
<gene>
    <name evidence="2" type="ORF">IC006_2113</name>
    <name evidence="3" type="ORF">IC007_2119</name>
</gene>
<proteinExistence type="predicted"/>
<evidence type="ECO:0000256" key="1">
    <source>
        <dbReference type="SAM" id="Phobius"/>
    </source>
</evidence>
<evidence type="ECO:0000313" key="2">
    <source>
        <dbReference type="EMBL" id="BBG24779.1"/>
    </source>
</evidence>
<dbReference type="AlphaFoldDB" id="A0A510DX65"/>